<dbReference type="Proteomes" id="UP000204584">
    <property type="component" value="Segment"/>
</dbReference>
<dbReference type="RefSeq" id="YP_008438776.1">
    <property type="nucleotide sequence ID" value="NC_022098.1"/>
</dbReference>
<organism evidence="1 2">
    <name type="scientific">Pandoravirus salinus</name>
    <dbReference type="NCBI Taxonomy" id="1349410"/>
    <lineage>
        <taxon>Viruses</taxon>
        <taxon>Pandoravirus</taxon>
    </lineage>
</organism>
<accession>S4W4P6</accession>
<evidence type="ECO:0000313" key="2">
    <source>
        <dbReference type="Proteomes" id="UP000204584"/>
    </source>
</evidence>
<protein>
    <submittedName>
        <fullName evidence="1">Uncharacterized protein</fullName>
    </submittedName>
</protein>
<sequence length="90" mass="9982">MTRYSKKAILLYAMDHGCPWDETVAARMAAIGKPTWLACVRERGCPWDARTTAAAVDSKNWTCFDYAIRHGCPCAPDTMTLAKALGWVQS</sequence>
<name>S4W4P6_9VIRU</name>
<dbReference type="KEGG" id="vg:16607484"/>
<dbReference type="GeneID" id="16607484"/>
<evidence type="ECO:0000313" key="1">
    <source>
        <dbReference type="EMBL" id="AGO85697.1"/>
    </source>
</evidence>
<keyword evidence="2" id="KW-1185">Reference proteome</keyword>
<proteinExistence type="predicted"/>
<reference evidence="1 2" key="1">
    <citation type="journal article" date="2013" name="Science">
        <title>Pandoraviruses: amoeba viruses with genomes up to 2.5 Mb reaching that of parasitic eukaryotes.</title>
        <authorList>
            <person name="Philippe N."/>
            <person name="Legendre M."/>
            <person name="Doutre G."/>
            <person name="Coute Y."/>
            <person name="Poirot O."/>
            <person name="Lescot M."/>
            <person name="Arslan D."/>
            <person name="Seltzer V."/>
            <person name="Bertaux L."/>
            <person name="Bruley C."/>
            <person name="Garin J."/>
            <person name="Claverie J.M."/>
            <person name="Abergel C."/>
        </authorList>
    </citation>
    <scope>NUCLEOTIDE SEQUENCE [LARGE SCALE GENOMIC DNA]</scope>
</reference>
<gene>
    <name evidence="1" type="ORF">psal_cds_1320</name>
</gene>
<dbReference type="EMBL" id="KC977571">
    <property type="protein sequence ID" value="AGO85697.1"/>
    <property type="molecule type" value="Genomic_DNA"/>
</dbReference>